<sequence length="155" mass="18033">MSLRLISLFSLILFSNISKAQDFKTFVANKQWILVTEKAEKSQLIRFVPYSKNLVTLNTMIWEFKPNGRLEYDYQSSEDVEACLGVDFLDLDVDACTWRPNPATNTILLTLKGGYASIDDFILKNEYEFQTFSDENQMEGFELVLKKKVFFRNLN</sequence>
<evidence type="ECO:0000313" key="2">
    <source>
        <dbReference type="EMBL" id="MCP9761675.1"/>
    </source>
</evidence>
<comment type="caution">
    <text evidence="2">The sequence shown here is derived from an EMBL/GenBank/DDBJ whole genome shotgun (WGS) entry which is preliminary data.</text>
</comment>
<dbReference type="EMBL" id="RJUF01000002">
    <property type="protein sequence ID" value="MCP9761675.1"/>
    <property type="molecule type" value="Genomic_DNA"/>
</dbReference>
<feature type="signal peptide" evidence="1">
    <location>
        <begin position="1"/>
        <end position="20"/>
    </location>
</feature>
<proteinExistence type="predicted"/>
<evidence type="ECO:0000313" key="3">
    <source>
        <dbReference type="Proteomes" id="UP001204144"/>
    </source>
</evidence>
<evidence type="ECO:0008006" key="4">
    <source>
        <dbReference type="Google" id="ProtNLM"/>
    </source>
</evidence>
<keyword evidence="3" id="KW-1185">Reference proteome</keyword>
<evidence type="ECO:0000256" key="1">
    <source>
        <dbReference type="SAM" id="SignalP"/>
    </source>
</evidence>
<keyword evidence="1" id="KW-0732">Signal</keyword>
<gene>
    <name evidence="2" type="ORF">EGI31_01825</name>
</gene>
<organism evidence="2 3">
    <name type="scientific">Lacihabitans soyangensis</name>
    <dbReference type="NCBI Taxonomy" id="869394"/>
    <lineage>
        <taxon>Bacteria</taxon>
        <taxon>Pseudomonadati</taxon>
        <taxon>Bacteroidota</taxon>
        <taxon>Cytophagia</taxon>
        <taxon>Cytophagales</taxon>
        <taxon>Leadbetterellaceae</taxon>
        <taxon>Lacihabitans</taxon>
    </lineage>
</organism>
<dbReference type="RefSeq" id="WP_255035416.1">
    <property type="nucleotide sequence ID" value="NZ_RJUF01000002.1"/>
</dbReference>
<name>A0AAE3GZT4_9BACT</name>
<protein>
    <recommendedName>
        <fullName evidence="4">Lipocalin-like domain-containing protein</fullName>
    </recommendedName>
</protein>
<dbReference type="AlphaFoldDB" id="A0AAE3GZT4"/>
<reference evidence="2 3" key="1">
    <citation type="submission" date="2018-11" db="EMBL/GenBank/DDBJ databases">
        <title>Novel bacteria species description.</title>
        <authorList>
            <person name="Han J.-H."/>
        </authorList>
    </citation>
    <scope>NUCLEOTIDE SEQUENCE [LARGE SCALE GENOMIC DNA]</scope>
    <source>
        <strain evidence="2 3">KCTC23259</strain>
    </source>
</reference>
<accession>A0AAE3GZT4</accession>
<feature type="chain" id="PRO_5042259562" description="Lipocalin-like domain-containing protein" evidence="1">
    <location>
        <begin position="21"/>
        <end position="155"/>
    </location>
</feature>
<dbReference type="Proteomes" id="UP001204144">
    <property type="component" value="Unassembled WGS sequence"/>
</dbReference>